<feature type="domain" description="Exonuclease" evidence="5">
    <location>
        <begin position="61"/>
        <end position="236"/>
    </location>
</feature>
<dbReference type="AlphaFoldDB" id="A0A4R5Y887"/>
<evidence type="ECO:0000256" key="2">
    <source>
        <dbReference type="ARBA" id="ARBA00022801"/>
    </source>
</evidence>
<keyword evidence="1" id="KW-0540">Nuclease</keyword>
<dbReference type="SUPFAM" id="SSF53098">
    <property type="entry name" value="Ribonuclease H-like"/>
    <property type="match status" value="1"/>
</dbReference>
<name>A0A4R5Y887_KOCRO</name>
<dbReference type="NCBIfam" id="NF005927">
    <property type="entry name" value="PRK07942.1"/>
    <property type="match status" value="1"/>
</dbReference>
<dbReference type="SMART" id="SM00479">
    <property type="entry name" value="EXOIII"/>
    <property type="match status" value="1"/>
</dbReference>
<evidence type="ECO:0000256" key="1">
    <source>
        <dbReference type="ARBA" id="ARBA00022722"/>
    </source>
</evidence>
<dbReference type="Proteomes" id="UP000295163">
    <property type="component" value="Unassembled WGS sequence"/>
</dbReference>
<organism evidence="6 7">
    <name type="scientific">Kocuria rosea</name>
    <name type="common">Deinococcus erythromyxa</name>
    <name type="synonym">Micrococcus rubens</name>
    <dbReference type="NCBI Taxonomy" id="1275"/>
    <lineage>
        <taxon>Bacteria</taxon>
        <taxon>Bacillati</taxon>
        <taxon>Actinomycetota</taxon>
        <taxon>Actinomycetes</taxon>
        <taxon>Micrococcales</taxon>
        <taxon>Micrococcaceae</taxon>
        <taxon>Kocuria</taxon>
    </lineage>
</organism>
<evidence type="ECO:0000256" key="3">
    <source>
        <dbReference type="ARBA" id="ARBA00022839"/>
    </source>
</evidence>
<comment type="caution">
    <text evidence="6">The sequence shown here is derived from an EMBL/GenBank/DDBJ whole genome shotgun (WGS) entry which is preliminary data.</text>
</comment>
<keyword evidence="3 6" id="KW-0269">Exonuclease</keyword>
<dbReference type="PANTHER" id="PTHR30231:SF4">
    <property type="entry name" value="PROTEIN NEN2"/>
    <property type="match status" value="1"/>
</dbReference>
<sequence length="284" mass="30360">MSSPSGPAGPTDQLPLFDAAPLRAPRPAPPAPDDAAEQDVLFDLEGSAGAPEASPAWTEGPRASFDLETTGRDPHTARIVTASVVRTDAAGAVTDEWEWLADPGVEIPEEAAAVHGVSTERARAEGRPAGEVVAEIAGVLADLFAAGTPVLVFNASYDFTVLAHEGRRHEVEVPQPFPVLDPYVLNKQVHRYRRGKRTLGALCEEYGVELTAAHTSAADSVATERLAVLMARRFPELVRPAAALHADQVGWAAEQAASLQEYFRRTRPDAVVDGAWPLRRPEDA</sequence>
<evidence type="ECO:0000313" key="6">
    <source>
        <dbReference type="EMBL" id="TDL39535.1"/>
    </source>
</evidence>
<evidence type="ECO:0000259" key="5">
    <source>
        <dbReference type="SMART" id="SM00479"/>
    </source>
</evidence>
<dbReference type="InterPro" id="IPR013520">
    <property type="entry name" value="Ribonucl_H"/>
</dbReference>
<feature type="region of interest" description="Disordered" evidence="4">
    <location>
        <begin position="1"/>
        <end position="71"/>
    </location>
</feature>
<dbReference type="GO" id="GO:0003676">
    <property type="term" value="F:nucleic acid binding"/>
    <property type="evidence" value="ECO:0007669"/>
    <property type="project" value="InterPro"/>
</dbReference>
<dbReference type="GO" id="GO:0005829">
    <property type="term" value="C:cytosol"/>
    <property type="evidence" value="ECO:0007669"/>
    <property type="project" value="TreeGrafter"/>
</dbReference>
<dbReference type="InterPro" id="IPR036397">
    <property type="entry name" value="RNaseH_sf"/>
</dbReference>
<dbReference type="InterPro" id="IPR012337">
    <property type="entry name" value="RNaseH-like_sf"/>
</dbReference>
<reference evidence="6 7" key="1">
    <citation type="submission" date="2019-03" db="EMBL/GenBank/DDBJ databases">
        <title>Genome Sequencing and Assembly of Various Microbes Isolated from Partially Reclaimed Soil and Acid Mine Drainage (AMD) Site.</title>
        <authorList>
            <person name="Steinbock B."/>
            <person name="Bechtold R."/>
            <person name="Sevigny J.L."/>
            <person name="Thomas D."/>
            <person name="Cuthill L.R."/>
            <person name="Aveiro Johannsen E.J."/>
            <person name="Thomas K."/>
            <person name="Ghosh A."/>
        </authorList>
    </citation>
    <scope>NUCLEOTIDE SEQUENCE [LARGE SCALE GENOMIC DNA]</scope>
    <source>
        <strain evidence="6 7">S-A3</strain>
    </source>
</reference>
<gene>
    <name evidence="6" type="ORF">E2R59_15480</name>
</gene>
<evidence type="ECO:0000256" key="4">
    <source>
        <dbReference type="SAM" id="MobiDB-lite"/>
    </source>
</evidence>
<dbReference type="Gene3D" id="3.30.420.10">
    <property type="entry name" value="Ribonuclease H-like superfamily/Ribonuclease H"/>
    <property type="match status" value="1"/>
</dbReference>
<keyword evidence="2" id="KW-0378">Hydrolase</keyword>
<protein>
    <submittedName>
        <fullName evidence="6">3'-5' exonuclease</fullName>
    </submittedName>
</protein>
<dbReference type="GeneID" id="64348827"/>
<proteinExistence type="predicted"/>
<dbReference type="EMBL" id="SMZT01000008">
    <property type="protein sequence ID" value="TDL39535.1"/>
    <property type="molecule type" value="Genomic_DNA"/>
</dbReference>
<dbReference type="RefSeq" id="WP_133411308.1">
    <property type="nucleotide sequence ID" value="NZ_SMZT01000008.1"/>
</dbReference>
<dbReference type="GO" id="GO:0008408">
    <property type="term" value="F:3'-5' exonuclease activity"/>
    <property type="evidence" value="ECO:0007669"/>
    <property type="project" value="TreeGrafter"/>
</dbReference>
<accession>A0A4R5Y887</accession>
<dbReference type="PANTHER" id="PTHR30231">
    <property type="entry name" value="DNA POLYMERASE III SUBUNIT EPSILON"/>
    <property type="match status" value="1"/>
</dbReference>
<dbReference type="CDD" id="cd06127">
    <property type="entry name" value="DEDDh"/>
    <property type="match status" value="1"/>
</dbReference>
<evidence type="ECO:0000313" key="7">
    <source>
        <dbReference type="Proteomes" id="UP000295163"/>
    </source>
</evidence>
<feature type="compositionally biased region" description="Low complexity" evidence="4">
    <location>
        <begin position="14"/>
        <end position="23"/>
    </location>
</feature>
<dbReference type="Pfam" id="PF00929">
    <property type="entry name" value="RNase_T"/>
    <property type="match status" value="1"/>
</dbReference>